<comment type="subcellular location">
    <subcellularLocation>
        <location evidence="1 10">Cell membrane</location>
        <topology evidence="1 10">Multi-pass membrane protein</topology>
    </subcellularLocation>
</comment>
<comment type="activity regulation">
    <text evidence="10">Na(+) is not transported, but it plays an essential structural role and its presence is essential for fluoride channel function.</text>
</comment>
<protein>
    <recommendedName>
        <fullName evidence="10">Fluoride-specific ion channel FluC</fullName>
    </recommendedName>
</protein>
<dbReference type="RefSeq" id="WP_003385733.1">
    <property type="nucleotide sequence ID" value="NZ_APBN01000001.1"/>
</dbReference>
<comment type="similarity">
    <text evidence="7 10">Belongs to the fluoride channel Fluc/FEX (TC 1.A.43) family.</text>
</comment>
<dbReference type="NCBIfam" id="TIGR00494">
    <property type="entry name" value="crcB"/>
    <property type="match status" value="1"/>
</dbReference>
<keyword evidence="3 10" id="KW-0812">Transmembrane</keyword>
<evidence type="ECO:0000256" key="2">
    <source>
        <dbReference type="ARBA" id="ARBA00022475"/>
    </source>
</evidence>
<dbReference type="PANTHER" id="PTHR28259">
    <property type="entry name" value="FLUORIDE EXPORT PROTEIN 1-RELATED"/>
    <property type="match status" value="1"/>
</dbReference>
<comment type="function">
    <text evidence="9 10">Fluoride-specific ion channel. Important for reducing fluoride concentration in the cell, thus reducing its toxicity.</text>
</comment>
<evidence type="ECO:0000256" key="1">
    <source>
        <dbReference type="ARBA" id="ARBA00004651"/>
    </source>
</evidence>
<dbReference type="STRING" id="1300222.I532_00585"/>
<evidence type="ECO:0000313" key="12">
    <source>
        <dbReference type="Proteomes" id="UP000012081"/>
    </source>
</evidence>
<keyword evidence="10" id="KW-0915">Sodium</keyword>
<dbReference type="GeneID" id="89499515"/>
<sequence>MMAWLAVAVGGAVGSLLRYGLGLAMNQPGLPAGTWLANVSGSFLIGLLYAWGKEKGLMSLEMYLLFTTGLMGGFTTFSTFSLEVVSFIGDGQIGRGLFYAGASVLAGLLACGSGIWIGRQVW</sequence>
<keyword evidence="6 10" id="KW-0407">Ion channel</keyword>
<keyword evidence="10" id="KW-0813">Transport</keyword>
<dbReference type="InterPro" id="IPR003691">
    <property type="entry name" value="FluC"/>
</dbReference>
<organism evidence="11 12">
    <name type="scientific">Brevibacillus borstelensis AK1</name>
    <dbReference type="NCBI Taxonomy" id="1300222"/>
    <lineage>
        <taxon>Bacteria</taxon>
        <taxon>Bacillati</taxon>
        <taxon>Bacillota</taxon>
        <taxon>Bacilli</taxon>
        <taxon>Bacillales</taxon>
        <taxon>Paenibacillaceae</taxon>
        <taxon>Brevibacillus</taxon>
    </lineage>
</organism>
<dbReference type="GO" id="GO:0005886">
    <property type="term" value="C:plasma membrane"/>
    <property type="evidence" value="ECO:0007669"/>
    <property type="project" value="UniProtKB-SubCell"/>
</dbReference>
<evidence type="ECO:0000256" key="5">
    <source>
        <dbReference type="ARBA" id="ARBA00023136"/>
    </source>
</evidence>
<feature type="binding site" evidence="10">
    <location>
        <position position="72"/>
    </location>
    <ligand>
        <name>Na(+)</name>
        <dbReference type="ChEBI" id="CHEBI:29101"/>
        <note>structural</note>
    </ligand>
</feature>
<evidence type="ECO:0000256" key="6">
    <source>
        <dbReference type="ARBA" id="ARBA00023303"/>
    </source>
</evidence>
<feature type="transmembrane region" description="Helical" evidence="10">
    <location>
        <begin position="97"/>
        <end position="117"/>
    </location>
</feature>
<dbReference type="GO" id="GO:0046872">
    <property type="term" value="F:metal ion binding"/>
    <property type="evidence" value="ECO:0007669"/>
    <property type="project" value="UniProtKB-KW"/>
</dbReference>
<comment type="caution">
    <text evidence="11">The sequence shown here is derived from an EMBL/GenBank/DDBJ whole genome shotgun (WGS) entry which is preliminary data.</text>
</comment>
<keyword evidence="4 10" id="KW-1133">Transmembrane helix</keyword>
<evidence type="ECO:0000256" key="8">
    <source>
        <dbReference type="ARBA" id="ARBA00035585"/>
    </source>
</evidence>
<keyword evidence="10" id="KW-0479">Metal-binding</keyword>
<evidence type="ECO:0000256" key="4">
    <source>
        <dbReference type="ARBA" id="ARBA00022989"/>
    </source>
</evidence>
<dbReference type="Proteomes" id="UP000012081">
    <property type="component" value="Unassembled WGS sequence"/>
</dbReference>
<feature type="binding site" evidence="10">
    <location>
        <position position="75"/>
    </location>
    <ligand>
        <name>Na(+)</name>
        <dbReference type="ChEBI" id="CHEBI:29101"/>
        <note>structural</note>
    </ligand>
</feature>
<evidence type="ECO:0000256" key="10">
    <source>
        <dbReference type="HAMAP-Rule" id="MF_00454"/>
    </source>
</evidence>
<dbReference type="GO" id="GO:0140114">
    <property type="term" value="P:cellular detoxification of fluoride"/>
    <property type="evidence" value="ECO:0007669"/>
    <property type="project" value="UniProtKB-UniRule"/>
</dbReference>
<keyword evidence="12" id="KW-1185">Reference proteome</keyword>
<dbReference type="Pfam" id="PF02537">
    <property type="entry name" value="CRCB"/>
    <property type="match status" value="1"/>
</dbReference>
<dbReference type="AlphaFoldDB" id="M8DKQ9"/>
<keyword evidence="10" id="KW-0406">Ion transport</keyword>
<accession>M8DKQ9</accession>
<comment type="catalytic activity">
    <reaction evidence="8">
        <text>fluoride(in) = fluoride(out)</text>
        <dbReference type="Rhea" id="RHEA:76159"/>
        <dbReference type="ChEBI" id="CHEBI:17051"/>
    </reaction>
    <physiologicalReaction direction="left-to-right" evidence="8">
        <dbReference type="Rhea" id="RHEA:76160"/>
    </physiologicalReaction>
</comment>
<dbReference type="EMBL" id="APBN01000001">
    <property type="protein sequence ID" value="EMT54057.1"/>
    <property type="molecule type" value="Genomic_DNA"/>
</dbReference>
<dbReference type="PANTHER" id="PTHR28259:SF1">
    <property type="entry name" value="FLUORIDE EXPORT PROTEIN 1-RELATED"/>
    <property type="match status" value="1"/>
</dbReference>
<gene>
    <name evidence="10" type="primary">fluC</name>
    <name evidence="10" type="synonym">crcB</name>
    <name evidence="11" type="ORF">I532_00585</name>
</gene>
<evidence type="ECO:0000256" key="7">
    <source>
        <dbReference type="ARBA" id="ARBA00035120"/>
    </source>
</evidence>
<evidence type="ECO:0000256" key="3">
    <source>
        <dbReference type="ARBA" id="ARBA00022692"/>
    </source>
</evidence>
<feature type="transmembrane region" description="Helical" evidence="10">
    <location>
        <begin position="63"/>
        <end position="85"/>
    </location>
</feature>
<reference evidence="11 12" key="1">
    <citation type="submission" date="2013-03" db="EMBL/GenBank/DDBJ databases">
        <title>Assembly of a new bacterial strain Brevibacillus borstelensis AK1.</title>
        <authorList>
            <person name="Rajan I."/>
            <person name="PoliReddy D."/>
            <person name="Sugumar T."/>
            <person name="Rathinam K."/>
            <person name="Alqarawi S."/>
            <person name="Khalil A.B."/>
            <person name="Sivakumar N."/>
        </authorList>
    </citation>
    <scope>NUCLEOTIDE SEQUENCE [LARGE SCALE GENOMIC DNA]</scope>
    <source>
        <strain evidence="11 12">AK1</strain>
    </source>
</reference>
<dbReference type="PATRIC" id="fig|1300222.3.peg.124"/>
<evidence type="ECO:0000313" key="11">
    <source>
        <dbReference type="EMBL" id="EMT54057.1"/>
    </source>
</evidence>
<name>M8DKQ9_9BACL</name>
<evidence type="ECO:0000256" key="9">
    <source>
        <dbReference type="ARBA" id="ARBA00049940"/>
    </source>
</evidence>
<feature type="transmembrane region" description="Helical" evidence="10">
    <location>
        <begin position="32"/>
        <end position="51"/>
    </location>
</feature>
<dbReference type="GO" id="GO:0062054">
    <property type="term" value="F:fluoride channel activity"/>
    <property type="evidence" value="ECO:0007669"/>
    <property type="project" value="UniProtKB-UniRule"/>
</dbReference>
<keyword evidence="5 10" id="KW-0472">Membrane</keyword>
<dbReference type="HAMAP" id="MF_00454">
    <property type="entry name" value="FluC"/>
    <property type="match status" value="1"/>
</dbReference>
<proteinExistence type="inferred from homology"/>
<keyword evidence="2 10" id="KW-1003">Cell membrane</keyword>